<dbReference type="InterPro" id="IPR016639">
    <property type="entry name" value="GST_Omega/GSH"/>
</dbReference>
<dbReference type="InterPro" id="IPR010987">
    <property type="entry name" value="Glutathione-S-Trfase_C-like"/>
</dbReference>
<dbReference type="AlphaFoldDB" id="A0AAN8I7G1"/>
<feature type="compositionally biased region" description="Low complexity" evidence="1">
    <location>
        <begin position="390"/>
        <end position="404"/>
    </location>
</feature>
<feature type="domain" description="GST C-terminal" evidence="2">
    <location>
        <begin position="171"/>
        <end position="304"/>
    </location>
</feature>
<feature type="compositionally biased region" description="Basic and acidic residues" evidence="1">
    <location>
        <begin position="405"/>
        <end position="415"/>
    </location>
</feature>
<dbReference type="PROSITE" id="PS50405">
    <property type="entry name" value="GST_CTER"/>
    <property type="match status" value="1"/>
</dbReference>
<dbReference type="Pfam" id="PF13409">
    <property type="entry name" value="GST_N_2"/>
    <property type="match status" value="1"/>
</dbReference>
<comment type="caution">
    <text evidence="3">The sequence shown here is derived from an EMBL/GenBank/DDBJ whole genome shotgun (WGS) entry which is preliminary data.</text>
</comment>
<organism evidence="3 4">
    <name type="scientific">Knufia fluminis</name>
    <dbReference type="NCBI Taxonomy" id="191047"/>
    <lineage>
        <taxon>Eukaryota</taxon>
        <taxon>Fungi</taxon>
        <taxon>Dikarya</taxon>
        <taxon>Ascomycota</taxon>
        <taxon>Pezizomycotina</taxon>
        <taxon>Eurotiomycetes</taxon>
        <taxon>Chaetothyriomycetidae</taxon>
        <taxon>Chaetothyriales</taxon>
        <taxon>Trichomeriaceae</taxon>
        <taxon>Knufia</taxon>
    </lineage>
</organism>
<sequence>MGNTGAQRSTHEHADKDGHFRRKDSSFRDWISRDPNSKFPAEKGRYALYCNLGCPWAHRTILVRVLKDLEDIIQVIYTDFDLSENGWLFTGRNGSSDRDPLYGFVGLKQLYLKADPDYVGRYTVPTLWDKKTETIVNNESSEIIRMFYTEFDDLIEPRFRESTKGPKGLYPEHLRSEINDMNEWIYHTINNGVYKVGFATTQEAYDNNLYPLFSSLDRLESHLSNPQSCHGGPFLFGSNITEADIRLYTTIARFDTAYHTIFMCNLKSIRSDYPRLYRWFRRIYHNASELPKGKVFKETTAPEIYRFGYTNAKRRQTGGADAQNKSIVVPRGPVNPYDPWTEDDEDIDNGRRIALQHILEKNGNGTDTNGTATPTSASTATDFANLSINNSTSTPTNGTGTYKTPKTDLTSEHRAPRTATSSAPNMGSFVTKGDDIEANGEIDPARKLTRKNTTTYEDQNAKWYKAAKKAEKKSGVPHVHLAC</sequence>
<dbReference type="GO" id="GO:0004364">
    <property type="term" value="F:glutathione transferase activity"/>
    <property type="evidence" value="ECO:0007669"/>
    <property type="project" value="InterPro"/>
</dbReference>
<dbReference type="Gene3D" id="3.40.30.10">
    <property type="entry name" value="Glutaredoxin"/>
    <property type="match status" value="1"/>
</dbReference>
<dbReference type="SUPFAM" id="SSF47616">
    <property type="entry name" value="GST C-terminal domain-like"/>
    <property type="match status" value="1"/>
</dbReference>
<dbReference type="InterPro" id="IPR047047">
    <property type="entry name" value="GST_Omega-like_C"/>
</dbReference>
<dbReference type="InterPro" id="IPR036249">
    <property type="entry name" value="Thioredoxin-like_sf"/>
</dbReference>
<dbReference type="Pfam" id="PF13410">
    <property type="entry name" value="GST_C_2"/>
    <property type="match status" value="1"/>
</dbReference>
<feature type="region of interest" description="Disordered" evidence="1">
    <location>
        <begin position="315"/>
        <end position="339"/>
    </location>
</feature>
<proteinExistence type="predicted"/>
<dbReference type="Gene3D" id="1.20.1050.10">
    <property type="match status" value="1"/>
</dbReference>
<accession>A0AAN8I7G1</accession>
<evidence type="ECO:0000313" key="3">
    <source>
        <dbReference type="EMBL" id="KAK5953211.1"/>
    </source>
</evidence>
<dbReference type="InterPro" id="IPR036282">
    <property type="entry name" value="Glutathione-S-Trfase_C_sf"/>
</dbReference>
<reference evidence="3 4" key="1">
    <citation type="submission" date="2022-12" db="EMBL/GenBank/DDBJ databases">
        <title>Genomic features and morphological characterization of a novel Knufia sp. strain isolated from spacecraft assembly facility.</title>
        <authorList>
            <person name="Teixeira M."/>
            <person name="Chander A.M."/>
            <person name="Stajich J.E."/>
            <person name="Venkateswaran K."/>
        </authorList>
    </citation>
    <scope>NUCLEOTIDE SEQUENCE [LARGE SCALE GENOMIC DNA]</scope>
    <source>
        <strain evidence="3 4">FJI-L2-BK-P2</strain>
    </source>
</reference>
<protein>
    <recommendedName>
        <fullName evidence="2">GST C-terminal domain-containing protein</fullName>
    </recommendedName>
</protein>
<dbReference type="SUPFAM" id="SSF52833">
    <property type="entry name" value="Thioredoxin-like"/>
    <property type="match status" value="1"/>
</dbReference>
<gene>
    <name evidence="3" type="ORF">OHC33_005779</name>
</gene>
<feature type="region of interest" description="Disordered" evidence="1">
    <location>
        <begin position="386"/>
        <end position="436"/>
    </location>
</feature>
<feature type="compositionally biased region" description="Basic and acidic residues" evidence="1">
    <location>
        <begin position="9"/>
        <end position="21"/>
    </location>
</feature>
<dbReference type="GO" id="GO:0005737">
    <property type="term" value="C:cytoplasm"/>
    <property type="evidence" value="ECO:0007669"/>
    <property type="project" value="TreeGrafter"/>
</dbReference>
<feature type="region of interest" description="Disordered" evidence="1">
    <location>
        <begin position="1"/>
        <end position="21"/>
    </location>
</feature>
<dbReference type="PANTHER" id="PTHR32419">
    <property type="entry name" value="GLUTATHIONYL-HYDROQUINONE REDUCTASE"/>
    <property type="match status" value="1"/>
</dbReference>
<name>A0AAN8I7G1_9EURO</name>
<dbReference type="EMBL" id="JAKLMC020000012">
    <property type="protein sequence ID" value="KAK5953211.1"/>
    <property type="molecule type" value="Genomic_DNA"/>
</dbReference>
<dbReference type="CDD" id="cd03190">
    <property type="entry name" value="GST_C_Omega_like"/>
    <property type="match status" value="1"/>
</dbReference>
<evidence type="ECO:0000259" key="2">
    <source>
        <dbReference type="PROSITE" id="PS50405"/>
    </source>
</evidence>
<evidence type="ECO:0000313" key="4">
    <source>
        <dbReference type="Proteomes" id="UP001316803"/>
    </source>
</evidence>
<dbReference type="InterPro" id="IPR004045">
    <property type="entry name" value="Glutathione_S-Trfase_N"/>
</dbReference>
<dbReference type="Proteomes" id="UP001316803">
    <property type="component" value="Unassembled WGS sequence"/>
</dbReference>
<keyword evidence="4" id="KW-1185">Reference proteome</keyword>
<evidence type="ECO:0000256" key="1">
    <source>
        <dbReference type="SAM" id="MobiDB-lite"/>
    </source>
</evidence>
<dbReference type="PANTHER" id="PTHR32419:SF25">
    <property type="entry name" value="GLUTATHIONE S-TRANSFERASE (EUROFUNG)"/>
    <property type="match status" value="1"/>
</dbReference>